<gene>
    <name evidence="5" type="ORF">M8C21_032051</name>
</gene>
<keyword evidence="2" id="KW-0539">Nucleus</keyword>
<comment type="subcellular location">
    <subcellularLocation>
        <location evidence="1">Nucleus</location>
    </subcellularLocation>
</comment>
<dbReference type="EMBL" id="JAMZMK010009475">
    <property type="protein sequence ID" value="KAI7735540.1"/>
    <property type="molecule type" value="Genomic_DNA"/>
</dbReference>
<feature type="domain" description="KNOX2" evidence="4">
    <location>
        <begin position="145"/>
        <end position="196"/>
    </location>
</feature>
<keyword evidence="6" id="KW-1185">Reference proteome</keyword>
<feature type="domain" description="KNOX1" evidence="3">
    <location>
        <begin position="92"/>
        <end position="136"/>
    </location>
</feature>
<protein>
    <submittedName>
        <fullName evidence="5">Uncharacterized protein</fullName>
    </submittedName>
</protein>
<name>A0AAD5C5S4_AMBAR</name>
<organism evidence="5 6">
    <name type="scientific">Ambrosia artemisiifolia</name>
    <name type="common">Common ragweed</name>
    <dbReference type="NCBI Taxonomy" id="4212"/>
    <lineage>
        <taxon>Eukaryota</taxon>
        <taxon>Viridiplantae</taxon>
        <taxon>Streptophyta</taxon>
        <taxon>Embryophyta</taxon>
        <taxon>Tracheophyta</taxon>
        <taxon>Spermatophyta</taxon>
        <taxon>Magnoliopsida</taxon>
        <taxon>eudicotyledons</taxon>
        <taxon>Gunneridae</taxon>
        <taxon>Pentapetalae</taxon>
        <taxon>asterids</taxon>
        <taxon>campanulids</taxon>
        <taxon>Asterales</taxon>
        <taxon>Asteraceae</taxon>
        <taxon>Asteroideae</taxon>
        <taxon>Heliantheae alliance</taxon>
        <taxon>Heliantheae</taxon>
        <taxon>Ambrosia</taxon>
    </lineage>
</organism>
<dbReference type="GO" id="GO:0005634">
    <property type="term" value="C:nucleus"/>
    <property type="evidence" value="ECO:0007669"/>
    <property type="project" value="UniProtKB-SubCell"/>
</dbReference>
<dbReference type="Pfam" id="PF03790">
    <property type="entry name" value="KNOX1"/>
    <property type="match status" value="1"/>
</dbReference>
<comment type="caution">
    <text evidence="5">The sequence shown here is derived from an EMBL/GenBank/DDBJ whole genome shotgun (WGS) entry which is preliminary data.</text>
</comment>
<dbReference type="InterPro" id="IPR005541">
    <property type="entry name" value="KNOX2"/>
</dbReference>
<evidence type="ECO:0000313" key="6">
    <source>
        <dbReference type="Proteomes" id="UP001206925"/>
    </source>
</evidence>
<accession>A0AAD5C5S4</accession>
<dbReference type="PANTHER" id="PTHR48452">
    <property type="entry name" value="FUSED COMPOUND LEAF 1"/>
    <property type="match status" value="1"/>
</dbReference>
<dbReference type="AlphaFoldDB" id="A0AAD5C5S4"/>
<dbReference type="SMART" id="SM01255">
    <property type="entry name" value="KNOX1"/>
    <property type="match status" value="1"/>
</dbReference>
<evidence type="ECO:0000256" key="1">
    <source>
        <dbReference type="ARBA" id="ARBA00004123"/>
    </source>
</evidence>
<dbReference type="InterPro" id="IPR005540">
    <property type="entry name" value="KNOX1"/>
</dbReference>
<evidence type="ECO:0000259" key="4">
    <source>
        <dbReference type="SMART" id="SM01256"/>
    </source>
</evidence>
<dbReference type="Proteomes" id="UP001206925">
    <property type="component" value="Unassembled WGS sequence"/>
</dbReference>
<dbReference type="Pfam" id="PF03791">
    <property type="entry name" value="KNOX2"/>
    <property type="match status" value="1"/>
</dbReference>
<evidence type="ECO:0000256" key="2">
    <source>
        <dbReference type="ARBA" id="ARBA00023242"/>
    </source>
</evidence>
<dbReference type="SMART" id="SM01256">
    <property type="entry name" value="KNOX2"/>
    <property type="match status" value="1"/>
</dbReference>
<evidence type="ECO:0000313" key="5">
    <source>
        <dbReference type="EMBL" id="KAI7735540.1"/>
    </source>
</evidence>
<evidence type="ECO:0000259" key="3">
    <source>
        <dbReference type="SMART" id="SM01255"/>
    </source>
</evidence>
<dbReference type="GO" id="GO:0003677">
    <property type="term" value="F:DNA binding"/>
    <property type="evidence" value="ECO:0007669"/>
    <property type="project" value="InterPro"/>
</dbReference>
<proteinExistence type="predicted"/>
<sequence>MDEMNNFHSTSTNYYTTSPENHLLNSTMDNLILHSSIDHYWPFCGSIDFSSVTAASDVTDSASIETTTTPNHQIILPIRGRLDQDDDDASGDAIKEKIVSHPSYSKLLHAYIDCQKVGAPPDVAYLLDDIRHENINVSRRNYASASTCFGVDPELDDFMETFCNLLVKYKSDLTRPFDEATVFLTNIETQLHNLAIGA</sequence>
<reference evidence="5" key="1">
    <citation type="submission" date="2022-06" db="EMBL/GenBank/DDBJ databases">
        <title>Uncovering the hologenomic basis of an extraordinary plant invasion.</title>
        <authorList>
            <person name="Bieker V.C."/>
            <person name="Martin M.D."/>
            <person name="Gilbert T."/>
            <person name="Hodgins K."/>
            <person name="Battlay P."/>
            <person name="Petersen B."/>
            <person name="Wilson J."/>
        </authorList>
    </citation>
    <scope>NUCLEOTIDE SEQUENCE</scope>
    <source>
        <strain evidence="5">AA19_3_7</strain>
        <tissue evidence="5">Leaf</tissue>
    </source>
</reference>
<dbReference type="PANTHER" id="PTHR48452:SF1">
    <property type="entry name" value="FUSED COMPOUND LEAF 1"/>
    <property type="match status" value="1"/>
</dbReference>